<dbReference type="InterPro" id="IPR029060">
    <property type="entry name" value="PIN-like_dom_sf"/>
</dbReference>
<evidence type="ECO:0000259" key="1">
    <source>
        <dbReference type="Pfam" id="PF01850"/>
    </source>
</evidence>
<dbReference type="EMBL" id="CP061799">
    <property type="protein sequence ID" value="QTA80130.1"/>
    <property type="molecule type" value="Genomic_DNA"/>
</dbReference>
<sequence length="133" mass="14973">MKSYVLDACALIAFFNGENGADTVENILLGHDLRLMSVINVYEVCYDAAKAGGMDNGIRIYNEIHQLPIKIIKTIGKELLKEAMYFKTNYKISLADSFALGLARLNHAVLISADHHEFDIIETSGELKFHWIR</sequence>
<evidence type="ECO:0000313" key="3">
    <source>
        <dbReference type="Proteomes" id="UP000663720"/>
    </source>
</evidence>
<name>A0A975GGA9_9BACT</name>
<dbReference type="SUPFAM" id="SSF88723">
    <property type="entry name" value="PIN domain-like"/>
    <property type="match status" value="1"/>
</dbReference>
<gene>
    <name evidence="2" type="ORF">dnl_24190</name>
</gene>
<reference evidence="2" key="1">
    <citation type="journal article" date="2021" name="Microb. Physiol.">
        <title>Proteogenomic Insights into the Physiology of Marine, Sulfate-Reducing, Filamentous Desulfonema limicola and Desulfonema magnum.</title>
        <authorList>
            <person name="Schnaars V."/>
            <person name="Wohlbrand L."/>
            <person name="Scheve S."/>
            <person name="Hinrichs C."/>
            <person name="Reinhardt R."/>
            <person name="Rabus R."/>
        </authorList>
    </citation>
    <scope>NUCLEOTIDE SEQUENCE</scope>
    <source>
        <strain evidence="2">5ac10</strain>
    </source>
</reference>
<evidence type="ECO:0000313" key="2">
    <source>
        <dbReference type="EMBL" id="QTA80130.1"/>
    </source>
</evidence>
<feature type="domain" description="PIN" evidence="1">
    <location>
        <begin position="4"/>
        <end position="116"/>
    </location>
</feature>
<protein>
    <submittedName>
        <fullName evidence="2">PIN domain-containing protein</fullName>
    </submittedName>
</protein>
<accession>A0A975GGA9</accession>
<dbReference type="AlphaFoldDB" id="A0A975GGA9"/>
<dbReference type="Gene3D" id="3.40.50.1010">
    <property type="entry name" value="5'-nuclease"/>
    <property type="match status" value="1"/>
</dbReference>
<dbReference type="Pfam" id="PF01850">
    <property type="entry name" value="PIN"/>
    <property type="match status" value="1"/>
</dbReference>
<dbReference type="Proteomes" id="UP000663720">
    <property type="component" value="Chromosome"/>
</dbReference>
<keyword evidence="3" id="KW-1185">Reference proteome</keyword>
<organism evidence="2 3">
    <name type="scientific">Desulfonema limicola</name>
    <dbReference type="NCBI Taxonomy" id="45656"/>
    <lineage>
        <taxon>Bacteria</taxon>
        <taxon>Pseudomonadati</taxon>
        <taxon>Thermodesulfobacteriota</taxon>
        <taxon>Desulfobacteria</taxon>
        <taxon>Desulfobacterales</taxon>
        <taxon>Desulfococcaceae</taxon>
        <taxon>Desulfonema</taxon>
    </lineage>
</organism>
<dbReference type="InterPro" id="IPR002716">
    <property type="entry name" value="PIN_dom"/>
</dbReference>
<dbReference type="RefSeq" id="WP_207691804.1">
    <property type="nucleotide sequence ID" value="NZ_CP061799.1"/>
</dbReference>
<dbReference type="KEGG" id="dli:dnl_24190"/>
<proteinExistence type="predicted"/>